<comment type="caution">
    <text evidence="14">The sequence shown here is derived from an EMBL/GenBank/DDBJ whole genome shotgun (WGS) entry which is preliminary data.</text>
</comment>
<evidence type="ECO:0000256" key="8">
    <source>
        <dbReference type="ARBA" id="ARBA00022692"/>
    </source>
</evidence>
<comment type="subcellular location">
    <subcellularLocation>
        <location evidence="2">Cell inner membrane</location>
        <topology evidence="2">Multi-pass membrane protein</topology>
    </subcellularLocation>
</comment>
<dbReference type="PIRSF" id="PIRSF002764">
    <property type="entry name" value="CcmB"/>
    <property type="match status" value="1"/>
</dbReference>
<evidence type="ECO:0000256" key="2">
    <source>
        <dbReference type="ARBA" id="ARBA00004429"/>
    </source>
</evidence>
<evidence type="ECO:0000256" key="6">
    <source>
        <dbReference type="ARBA" id="ARBA00022475"/>
    </source>
</evidence>
<evidence type="ECO:0000256" key="5">
    <source>
        <dbReference type="ARBA" id="ARBA00022448"/>
    </source>
</evidence>
<feature type="transmembrane region" description="Helical" evidence="13">
    <location>
        <begin position="21"/>
        <end position="40"/>
    </location>
</feature>
<keyword evidence="5 12" id="KW-0813">Transport</keyword>
<evidence type="ECO:0000256" key="3">
    <source>
        <dbReference type="ARBA" id="ARBA00010544"/>
    </source>
</evidence>
<evidence type="ECO:0000256" key="7">
    <source>
        <dbReference type="ARBA" id="ARBA00022519"/>
    </source>
</evidence>
<reference evidence="14 15" key="1">
    <citation type="submission" date="2024-09" db="EMBL/GenBank/DDBJ databases">
        <authorList>
            <person name="Zhang Z.-H."/>
        </authorList>
    </citation>
    <scope>NUCLEOTIDE SEQUENCE [LARGE SCALE GENOMIC DNA]</scope>
    <source>
        <strain evidence="14 15">HHTR114</strain>
    </source>
</reference>
<keyword evidence="11 12" id="KW-0472">Membrane</keyword>
<feature type="transmembrane region" description="Helical" evidence="13">
    <location>
        <begin position="128"/>
        <end position="148"/>
    </location>
</feature>
<feature type="transmembrane region" description="Helical" evidence="13">
    <location>
        <begin position="196"/>
        <end position="217"/>
    </location>
</feature>
<dbReference type="PANTHER" id="PTHR30070">
    <property type="entry name" value="HEME EXPORTER PROTEIN B"/>
    <property type="match status" value="1"/>
</dbReference>
<evidence type="ECO:0000256" key="4">
    <source>
        <dbReference type="ARBA" id="ARBA00016452"/>
    </source>
</evidence>
<keyword evidence="6 12" id="KW-1003">Cell membrane</keyword>
<dbReference type="Proteomes" id="UP001596116">
    <property type="component" value="Unassembled WGS sequence"/>
</dbReference>
<keyword evidence="8 13" id="KW-0812">Transmembrane</keyword>
<evidence type="ECO:0000256" key="1">
    <source>
        <dbReference type="ARBA" id="ARBA00002442"/>
    </source>
</evidence>
<gene>
    <name evidence="14" type="ORF">ACFMB1_16460</name>
</gene>
<keyword evidence="10 13" id="KW-1133">Transmembrane helix</keyword>
<dbReference type="PANTHER" id="PTHR30070:SF1">
    <property type="entry name" value="CYTOCHROME C BIOGENESIS B-RELATED"/>
    <property type="match status" value="1"/>
</dbReference>
<proteinExistence type="inferred from homology"/>
<evidence type="ECO:0000256" key="13">
    <source>
        <dbReference type="SAM" id="Phobius"/>
    </source>
</evidence>
<keyword evidence="15" id="KW-1185">Reference proteome</keyword>
<feature type="transmembrane region" description="Helical" evidence="13">
    <location>
        <begin position="160"/>
        <end position="184"/>
    </location>
</feature>
<evidence type="ECO:0000256" key="9">
    <source>
        <dbReference type="ARBA" id="ARBA00022748"/>
    </source>
</evidence>
<organism evidence="14 15">
    <name type="scientific">Hyphococcus aureus</name>
    <dbReference type="NCBI Taxonomy" id="2666033"/>
    <lineage>
        <taxon>Bacteria</taxon>
        <taxon>Pseudomonadati</taxon>
        <taxon>Pseudomonadota</taxon>
        <taxon>Alphaproteobacteria</taxon>
        <taxon>Parvularculales</taxon>
        <taxon>Parvularculaceae</taxon>
        <taxon>Hyphococcus</taxon>
    </lineage>
</organism>
<accession>A0ABW1KYI9</accession>
<feature type="transmembrane region" description="Helical" evidence="13">
    <location>
        <begin position="98"/>
        <end position="122"/>
    </location>
</feature>
<dbReference type="InterPro" id="IPR003544">
    <property type="entry name" value="Cyt_c_biogenesis_CcmB"/>
</dbReference>
<evidence type="ECO:0000313" key="15">
    <source>
        <dbReference type="Proteomes" id="UP001596116"/>
    </source>
</evidence>
<comment type="function">
    <text evidence="1 12">Required for the export of heme to the periplasm for the biogenesis of c-type cytochromes.</text>
</comment>
<comment type="similarity">
    <text evidence="3 12">Belongs to the CcmB/CycW/HelB family.</text>
</comment>
<keyword evidence="9 12" id="KW-0201">Cytochrome c-type biogenesis</keyword>
<keyword evidence="7 12" id="KW-0997">Cell inner membrane</keyword>
<dbReference type="PRINTS" id="PR01414">
    <property type="entry name" value="CCMBBIOGNSIS"/>
</dbReference>
<evidence type="ECO:0000256" key="12">
    <source>
        <dbReference type="PIRNR" id="PIRNR002764"/>
    </source>
</evidence>
<name>A0ABW1KYI9_9PROT</name>
<feature type="transmembrane region" description="Helical" evidence="13">
    <location>
        <begin position="46"/>
        <end position="67"/>
    </location>
</feature>
<sequence>MSLARAILSRDLKSAFRSGGGWFYALFFFAVFTALAAIAFGPSLGALAIAAPAALWLAAALAIQFAAGELFERDMHDGSLRVLAAEQQGLFSYWLAKAAFLALTAAAPLIIAAPFFLTMLGIPFAQGAGAALILAVGAPALVFIAVLTSALSAGLRAGGLLAMIIAAPFTAPVLVFGVTAAKAFLSGGGIFGPETLILGALSLFMAAATPLFAIAALRVSLE</sequence>
<dbReference type="EMBL" id="JBHPON010000002">
    <property type="protein sequence ID" value="MFC6037150.1"/>
    <property type="molecule type" value="Genomic_DNA"/>
</dbReference>
<evidence type="ECO:0000256" key="10">
    <source>
        <dbReference type="ARBA" id="ARBA00022989"/>
    </source>
</evidence>
<dbReference type="InterPro" id="IPR026031">
    <property type="entry name" value="Cyt_c_CcmB_bac"/>
</dbReference>
<protein>
    <recommendedName>
        <fullName evidence="4 12">Heme exporter protein B</fullName>
    </recommendedName>
</protein>
<evidence type="ECO:0000313" key="14">
    <source>
        <dbReference type="EMBL" id="MFC6037150.1"/>
    </source>
</evidence>
<dbReference type="RefSeq" id="WP_379881607.1">
    <property type="nucleotide sequence ID" value="NZ_JBHPON010000002.1"/>
</dbReference>
<dbReference type="Pfam" id="PF03379">
    <property type="entry name" value="CcmB"/>
    <property type="match status" value="1"/>
</dbReference>
<evidence type="ECO:0000256" key="11">
    <source>
        <dbReference type="ARBA" id="ARBA00023136"/>
    </source>
</evidence>